<dbReference type="EC" id="3.1.11.6" evidence="6"/>
<dbReference type="PANTHER" id="PTHR34137:SF1">
    <property type="entry name" value="EXODEOXYRIBONUCLEASE 7 SMALL SUBUNIT"/>
    <property type="match status" value="1"/>
</dbReference>
<accession>A0A4D7ASS9</accession>
<dbReference type="HAMAP" id="MF_00337">
    <property type="entry name" value="Exonuc_7_S"/>
    <property type="match status" value="1"/>
</dbReference>
<evidence type="ECO:0000313" key="8">
    <source>
        <dbReference type="Proteomes" id="UP000298642"/>
    </source>
</evidence>
<comment type="similarity">
    <text evidence="1 6">Belongs to the XseB family.</text>
</comment>
<evidence type="ECO:0000313" key="7">
    <source>
        <dbReference type="EMBL" id="QCI60851.1"/>
    </source>
</evidence>
<dbReference type="Proteomes" id="UP000298642">
    <property type="component" value="Chromosome"/>
</dbReference>
<dbReference type="Pfam" id="PF02609">
    <property type="entry name" value="Exonuc_VII_S"/>
    <property type="match status" value="1"/>
</dbReference>
<comment type="subunit">
    <text evidence="6">Heterooligomer composed of large and small subunits.</text>
</comment>
<keyword evidence="5 6" id="KW-0269">Exonuclease</keyword>
<dbReference type="EMBL" id="CP034413">
    <property type="protein sequence ID" value="QCI60851.1"/>
    <property type="molecule type" value="Genomic_DNA"/>
</dbReference>
<keyword evidence="3 6" id="KW-0540">Nuclease</keyword>
<name>A0A4D7ASS9_9FIRM</name>
<organism evidence="7 8">
    <name type="scientific">Dysosmobacter welbionis</name>
    <dbReference type="NCBI Taxonomy" id="2093857"/>
    <lineage>
        <taxon>Bacteria</taxon>
        <taxon>Bacillati</taxon>
        <taxon>Bacillota</taxon>
        <taxon>Clostridia</taxon>
        <taxon>Eubacteriales</taxon>
        <taxon>Oscillospiraceae</taxon>
        <taxon>Dysosmobacter</taxon>
    </lineage>
</organism>
<reference evidence="8" key="1">
    <citation type="submission" date="2018-12" db="EMBL/GenBank/DDBJ databases">
        <title>Dusodibacter welbiota gen. nov., sp. nov., isolated from human faeces and emended description of the Oscillibacter genus.</title>
        <authorList>
            <person name="Le Roy T."/>
            <person name="Van der Smissen P."/>
            <person name="Delzenne N."/>
            <person name="Muccioli G."/>
            <person name="Collet J.F."/>
            <person name="Cani P.D."/>
        </authorList>
    </citation>
    <scope>NUCLEOTIDE SEQUENCE [LARGE SCALE GENOMIC DNA]</scope>
    <source>
        <strain evidence="8">J115</strain>
    </source>
</reference>
<gene>
    <name evidence="6 7" type="primary">xseB</name>
    <name evidence="7" type="ORF">EIO64_17915</name>
</gene>
<comment type="function">
    <text evidence="6">Bidirectionally degrades single-stranded DNA into large acid-insoluble oligonucleotides, which are then degraded further into small acid-soluble oligonucleotides.</text>
</comment>
<comment type="subcellular location">
    <subcellularLocation>
        <location evidence="6">Cytoplasm</location>
    </subcellularLocation>
</comment>
<dbReference type="Gene3D" id="1.10.287.1040">
    <property type="entry name" value="Exonuclease VII, small subunit"/>
    <property type="match status" value="1"/>
</dbReference>
<evidence type="ECO:0000256" key="6">
    <source>
        <dbReference type="HAMAP-Rule" id="MF_00337"/>
    </source>
</evidence>
<protein>
    <recommendedName>
        <fullName evidence="6">Exodeoxyribonuclease 7 small subunit</fullName>
        <ecNumber evidence="6">3.1.11.6</ecNumber>
    </recommendedName>
    <alternativeName>
        <fullName evidence="6">Exodeoxyribonuclease VII small subunit</fullName>
        <shortName evidence="6">Exonuclease VII small subunit</shortName>
    </alternativeName>
</protein>
<comment type="catalytic activity">
    <reaction evidence="6">
        <text>Exonucleolytic cleavage in either 5'- to 3'- or 3'- to 5'-direction to yield nucleoside 5'-phosphates.</text>
        <dbReference type="EC" id="3.1.11.6"/>
    </reaction>
</comment>
<dbReference type="NCBIfam" id="TIGR01280">
    <property type="entry name" value="xseB"/>
    <property type="match status" value="1"/>
</dbReference>
<dbReference type="PANTHER" id="PTHR34137">
    <property type="entry name" value="EXODEOXYRIBONUCLEASE 7 SMALL SUBUNIT"/>
    <property type="match status" value="1"/>
</dbReference>
<evidence type="ECO:0000256" key="2">
    <source>
        <dbReference type="ARBA" id="ARBA00022490"/>
    </source>
</evidence>
<evidence type="ECO:0000256" key="5">
    <source>
        <dbReference type="ARBA" id="ARBA00022839"/>
    </source>
</evidence>
<dbReference type="GeneID" id="89521042"/>
<keyword evidence="2 6" id="KW-0963">Cytoplasm</keyword>
<dbReference type="KEGG" id="obj:EIO64_17915"/>
<dbReference type="GO" id="GO:0005829">
    <property type="term" value="C:cytosol"/>
    <property type="evidence" value="ECO:0007669"/>
    <property type="project" value="TreeGrafter"/>
</dbReference>
<sequence length="79" mass="8460">MSAKKQTFEQEIARLEEIVAALEKGDAPLADSLALFEEGTKLIAACSQELDAAEQKVVKLMKGPDGAPVELPFGEEEQG</sequence>
<keyword evidence="8" id="KW-1185">Reference proteome</keyword>
<evidence type="ECO:0000256" key="3">
    <source>
        <dbReference type="ARBA" id="ARBA00022722"/>
    </source>
</evidence>
<keyword evidence="4 6" id="KW-0378">Hydrolase</keyword>
<dbReference type="AlphaFoldDB" id="A0A4D7ASS9"/>
<dbReference type="GO" id="GO:0006308">
    <property type="term" value="P:DNA catabolic process"/>
    <property type="evidence" value="ECO:0007669"/>
    <property type="project" value="UniProtKB-UniRule"/>
</dbReference>
<dbReference type="RefSeq" id="WP_021749003.1">
    <property type="nucleotide sequence ID" value="NZ_CAUWCU010000022.1"/>
</dbReference>
<dbReference type="InterPro" id="IPR037004">
    <property type="entry name" value="Exonuc_VII_ssu_sf"/>
</dbReference>
<proteinExistence type="inferred from homology"/>
<evidence type="ECO:0000256" key="4">
    <source>
        <dbReference type="ARBA" id="ARBA00022801"/>
    </source>
</evidence>
<dbReference type="GO" id="GO:0009318">
    <property type="term" value="C:exodeoxyribonuclease VII complex"/>
    <property type="evidence" value="ECO:0007669"/>
    <property type="project" value="UniProtKB-UniRule"/>
</dbReference>
<dbReference type="InterPro" id="IPR003761">
    <property type="entry name" value="Exonuc_VII_S"/>
</dbReference>
<dbReference type="SUPFAM" id="SSF116842">
    <property type="entry name" value="XseB-like"/>
    <property type="match status" value="1"/>
</dbReference>
<dbReference type="GO" id="GO:0008855">
    <property type="term" value="F:exodeoxyribonuclease VII activity"/>
    <property type="evidence" value="ECO:0007669"/>
    <property type="project" value="UniProtKB-UniRule"/>
</dbReference>
<evidence type="ECO:0000256" key="1">
    <source>
        <dbReference type="ARBA" id="ARBA00009998"/>
    </source>
</evidence>